<dbReference type="InterPro" id="IPR056822">
    <property type="entry name" value="TEN_NHL"/>
</dbReference>
<gene>
    <name evidence="2" type="ORF">G3M58_55785</name>
</gene>
<dbReference type="SUPFAM" id="SSF101898">
    <property type="entry name" value="NHL repeat"/>
    <property type="match status" value="1"/>
</dbReference>
<dbReference type="PANTHER" id="PTHR46388:SF2">
    <property type="entry name" value="NHL REPEAT-CONTAINING PROTEIN 2"/>
    <property type="match status" value="1"/>
</dbReference>
<dbReference type="Gene3D" id="2.120.10.30">
    <property type="entry name" value="TolB, C-terminal domain"/>
    <property type="match status" value="1"/>
</dbReference>
<dbReference type="Pfam" id="PF25021">
    <property type="entry name" value="TEN_NHL"/>
    <property type="match status" value="1"/>
</dbReference>
<proteinExistence type="predicted"/>
<evidence type="ECO:0000313" key="2">
    <source>
        <dbReference type="EMBL" id="NEE15717.1"/>
    </source>
</evidence>
<evidence type="ECO:0000259" key="1">
    <source>
        <dbReference type="Pfam" id="PF25021"/>
    </source>
</evidence>
<protein>
    <recommendedName>
        <fullName evidence="1">Teneurin NHL domain-containing protein</fullName>
    </recommendedName>
</protein>
<dbReference type="PANTHER" id="PTHR46388">
    <property type="entry name" value="NHL REPEAT-CONTAINING PROTEIN 2"/>
    <property type="match status" value="1"/>
</dbReference>
<dbReference type="InterPro" id="IPR011042">
    <property type="entry name" value="6-blade_b-propeller_TolB-like"/>
</dbReference>
<name>A0A6G3XDG4_9ACTN</name>
<dbReference type="EMBL" id="JAAGMN010005845">
    <property type="protein sequence ID" value="NEE15717.1"/>
    <property type="molecule type" value="Genomic_DNA"/>
</dbReference>
<reference evidence="2" key="1">
    <citation type="submission" date="2020-01" db="EMBL/GenBank/DDBJ databases">
        <title>Insect and environment-associated Actinomycetes.</title>
        <authorList>
            <person name="Currrie C."/>
            <person name="Chevrette M."/>
            <person name="Carlson C."/>
            <person name="Stubbendieck R."/>
            <person name="Wendt-Pienkowski E."/>
        </authorList>
    </citation>
    <scope>NUCLEOTIDE SEQUENCE</scope>
    <source>
        <strain evidence="2">SID7499</strain>
    </source>
</reference>
<accession>A0A6G3XDG4</accession>
<feature type="non-terminal residue" evidence="2">
    <location>
        <position position="68"/>
    </location>
</feature>
<comment type="caution">
    <text evidence="2">The sequence shown here is derived from an EMBL/GenBank/DDBJ whole genome shotgun (WGS) entry which is preliminary data.</text>
</comment>
<organism evidence="2">
    <name type="scientific">Streptomyces sp. SID7499</name>
    <dbReference type="NCBI Taxonomy" id="2706086"/>
    <lineage>
        <taxon>Bacteria</taxon>
        <taxon>Bacillati</taxon>
        <taxon>Actinomycetota</taxon>
        <taxon>Actinomycetes</taxon>
        <taxon>Kitasatosporales</taxon>
        <taxon>Streptomycetaceae</taxon>
        <taxon>Streptomyces</taxon>
    </lineage>
</organism>
<sequence length="68" mass="7083">SDHSNNRVRKVSTDGTISTVAGNGAAGFKGDDGPAASAQLNRPYALAVDDADILYITDGNNHRVRKVA</sequence>
<dbReference type="AlphaFoldDB" id="A0A6G3XDG4"/>
<feature type="non-terminal residue" evidence="2">
    <location>
        <position position="1"/>
    </location>
</feature>
<feature type="domain" description="Teneurin NHL" evidence="1">
    <location>
        <begin position="6"/>
        <end position="67"/>
    </location>
</feature>